<comment type="caution">
    <text evidence="5">The sequence shown here is derived from an EMBL/GenBank/DDBJ whole genome shotgun (WGS) entry which is preliminary data.</text>
</comment>
<dbReference type="InterPro" id="IPR000524">
    <property type="entry name" value="Tscrpt_reg_HTH_GntR"/>
</dbReference>
<evidence type="ECO:0000313" key="6">
    <source>
        <dbReference type="Proteomes" id="UP000319769"/>
    </source>
</evidence>
<dbReference type="SMART" id="SM00895">
    <property type="entry name" value="FCD"/>
    <property type="match status" value="1"/>
</dbReference>
<dbReference type="SMART" id="SM00345">
    <property type="entry name" value="HTH_GNTR"/>
    <property type="match status" value="1"/>
</dbReference>
<reference evidence="5" key="1">
    <citation type="submission" date="2019-09" db="EMBL/GenBank/DDBJ databases">
        <authorList>
            <person name="Teo W.F.A."/>
            <person name="Duangmal K."/>
        </authorList>
    </citation>
    <scope>NUCLEOTIDE SEQUENCE [LARGE SCALE GENOMIC DNA]</scope>
    <source>
        <strain evidence="5">K81G1</strain>
    </source>
</reference>
<dbReference type="Pfam" id="PF07729">
    <property type="entry name" value="FCD"/>
    <property type="match status" value="1"/>
</dbReference>
<feature type="domain" description="HTH gntR-type" evidence="4">
    <location>
        <begin position="13"/>
        <end position="80"/>
    </location>
</feature>
<dbReference type="EMBL" id="VMNW02000038">
    <property type="protein sequence ID" value="KAA9157915.1"/>
    <property type="molecule type" value="Genomic_DNA"/>
</dbReference>
<dbReference type="PANTHER" id="PTHR43537">
    <property type="entry name" value="TRANSCRIPTIONAL REGULATOR, GNTR FAMILY"/>
    <property type="match status" value="1"/>
</dbReference>
<evidence type="ECO:0000259" key="4">
    <source>
        <dbReference type="PROSITE" id="PS50949"/>
    </source>
</evidence>
<keyword evidence="6" id="KW-1185">Reference proteome</keyword>
<proteinExistence type="predicted"/>
<keyword evidence="1" id="KW-0805">Transcription regulation</keyword>
<dbReference type="OrthoDB" id="3289286at2"/>
<evidence type="ECO:0000256" key="1">
    <source>
        <dbReference type="ARBA" id="ARBA00023015"/>
    </source>
</evidence>
<dbReference type="InterPro" id="IPR036388">
    <property type="entry name" value="WH-like_DNA-bd_sf"/>
</dbReference>
<evidence type="ECO:0000313" key="5">
    <source>
        <dbReference type="EMBL" id="KAA9157915.1"/>
    </source>
</evidence>
<evidence type="ECO:0000256" key="2">
    <source>
        <dbReference type="ARBA" id="ARBA00023125"/>
    </source>
</evidence>
<dbReference type="Gene3D" id="1.20.120.530">
    <property type="entry name" value="GntR ligand-binding domain-like"/>
    <property type="match status" value="1"/>
</dbReference>
<dbReference type="InterPro" id="IPR036390">
    <property type="entry name" value="WH_DNA-bd_sf"/>
</dbReference>
<dbReference type="Gene3D" id="1.10.10.10">
    <property type="entry name" value="Winged helix-like DNA-binding domain superfamily/Winged helix DNA-binding domain"/>
    <property type="match status" value="1"/>
</dbReference>
<dbReference type="GO" id="GO:0003677">
    <property type="term" value="F:DNA binding"/>
    <property type="evidence" value="ECO:0007669"/>
    <property type="project" value="UniProtKB-KW"/>
</dbReference>
<dbReference type="SUPFAM" id="SSF48008">
    <property type="entry name" value="GntR ligand-binding domain-like"/>
    <property type="match status" value="1"/>
</dbReference>
<accession>A0A5N0UXP9</accession>
<protein>
    <submittedName>
        <fullName evidence="5">GntR family transcriptional regulator</fullName>
    </submittedName>
</protein>
<dbReference type="Pfam" id="PF00392">
    <property type="entry name" value="GntR"/>
    <property type="match status" value="1"/>
</dbReference>
<dbReference type="CDD" id="cd07377">
    <property type="entry name" value="WHTH_GntR"/>
    <property type="match status" value="1"/>
</dbReference>
<keyword evidence="2" id="KW-0238">DNA-binding</keyword>
<dbReference type="SUPFAM" id="SSF46785">
    <property type="entry name" value="Winged helix' DNA-binding domain"/>
    <property type="match status" value="1"/>
</dbReference>
<name>A0A5N0UXP9_9PSEU</name>
<dbReference type="RefSeq" id="WP_144751631.1">
    <property type="nucleotide sequence ID" value="NZ_VMNW02000038.1"/>
</dbReference>
<dbReference type="PROSITE" id="PS50949">
    <property type="entry name" value="HTH_GNTR"/>
    <property type="match status" value="1"/>
</dbReference>
<gene>
    <name evidence="5" type="ORF">FPZ12_023785</name>
</gene>
<dbReference type="InterPro" id="IPR008920">
    <property type="entry name" value="TF_FadR/GntR_C"/>
</dbReference>
<keyword evidence="3" id="KW-0804">Transcription</keyword>
<dbReference type="Proteomes" id="UP000319769">
    <property type="component" value="Unassembled WGS sequence"/>
</dbReference>
<dbReference type="GO" id="GO:0003700">
    <property type="term" value="F:DNA-binding transcription factor activity"/>
    <property type="evidence" value="ECO:0007669"/>
    <property type="project" value="InterPro"/>
</dbReference>
<dbReference type="AlphaFoldDB" id="A0A5N0UXP9"/>
<dbReference type="PANTHER" id="PTHR43537:SF24">
    <property type="entry name" value="GLUCONATE OPERON TRANSCRIPTIONAL REPRESSOR"/>
    <property type="match status" value="1"/>
</dbReference>
<organism evidence="5 6">
    <name type="scientific">Amycolatopsis acidicola</name>
    <dbReference type="NCBI Taxonomy" id="2596893"/>
    <lineage>
        <taxon>Bacteria</taxon>
        <taxon>Bacillati</taxon>
        <taxon>Actinomycetota</taxon>
        <taxon>Actinomycetes</taxon>
        <taxon>Pseudonocardiales</taxon>
        <taxon>Pseudonocardiaceae</taxon>
        <taxon>Amycolatopsis</taxon>
    </lineage>
</organism>
<dbReference type="InterPro" id="IPR011711">
    <property type="entry name" value="GntR_C"/>
</dbReference>
<evidence type="ECO:0000256" key="3">
    <source>
        <dbReference type="ARBA" id="ARBA00023163"/>
    </source>
</evidence>
<sequence length="227" mass="24752">MTEPRAAGPLITDSLAEQVYRVLRDQIVHGRHPQGARLDIPALSAAMGVSKTPIREALQRLETDQLVVTRPRSGTYVARITAADITELCGMRKAIEWFATGEATHRMPESVKRELKAELEAADVAAAAGDLEPFYRSDMNLHRTIVRYAGNARIIAVRDGIEAYLEWLRIGDTDNPVQAAAAAARHHEIVDAMLAGDAAKARDVAALHVDEVHEGSLADFHATHPEA</sequence>